<comment type="caution">
    <text evidence="2">The sequence shown here is derived from an EMBL/GenBank/DDBJ whole genome shotgun (WGS) entry which is preliminary data.</text>
</comment>
<dbReference type="Proteomes" id="UP000689195">
    <property type="component" value="Unassembled WGS sequence"/>
</dbReference>
<dbReference type="AlphaFoldDB" id="A0A8S1UKB3"/>
<evidence type="ECO:0008006" key="4">
    <source>
        <dbReference type="Google" id="ProtNLM"/>
    </source>
</evidence>
<feature type="compositionally biased region" description="Basic and acidic residues" evidence="1">
    <location>
        <begin position="381"/>
        <end position="482"/>
    </location>
</feature>
<feature type="compositionally biased region" description="Acidic residues" evidence="1">
    <location>
        <begin position="546"/>
        <end position="566"/>
    </location>
</feature>
<evidence type="ECO:0000256" key="1">
    <source>
        <dbReference type="SAM" id="MobiDB-lite"/>
    </source>
</evidence>
<evidence type="ECO:0000313" key="3">
    <source>
        <dbReference type="Proteomes" id="UP000689195"/>
    </source>
</evidence>
<proteinExistence type="predicted"/>
<reference evidence="2" key="1">
    <citation type="submission" date="2021-01" db="EMBL/GenBank/DDBJ databases">
        <authorList>
            <consortium name="Genoscope - CEA"/>
            <person name="William W."/>
        </authorList>
    </citation>
    <scope>NUCLEOTIDE SEQUENCE</scope>
</reference>
<protein>
    <recommendedName>
        <fullName evidence="4">DNA/RNA-binding protein Alba-like domain-containing protein</fullName>
    </recommendedName>
</protein>
<feature type="compositionally biased region" description="Basic and acidic residues" evidence="1">
    <location>
        <begin position="500"/>
        <end position="515"/>
    </location>
</feature>
<organism evidence="2 3">
    <name type="scientific">Paramecium pentaurelia</name>
    <dbReference type="NCBI Taxonomy" id="43138"/>
    <lineage>
        <taxon>Eukaryota</taxon>
        <taxon>Sar</taxon>
        <taxon>Alveolata</taxon>
        <taxon>Ciliophora</taxon>
        <taxon>Intramacronucleata</taxon>
        <taxon>Oligohymenophorea</taxon>
        <taxon>Peniculida</taxon>
        <taxon>Parameciidae</taxon>
        <taxon>Paramecium</taxon>
    </lineage>
</organism>
<name>A0A8S1UKB3_9CILI</name>
<evidence type="ECO:0000313" key="2">
    <source>
        <dbReference type="EMBL" id="CAD8163086.1"/>
    </source>
</evidence>
<gene>
    <name evidence="2" type="ORF">PPENT_87.1.T0390029</name>
</gene>
<dbReference type="OrthoDB" id="424402at2759"/>
<feature type="compositionally biased region" description="Basic and acidic residues" evidence="1">
    <location>
        <begin position="522"/>
        <end position="545"/>
    </location>
</feature>
<dbReference type="EMBL" id="CAJJDO010000039">
    <property type="protein sequence ID" value="CAD8163086.1"/>
    <property type="molecule type" value="Genomic_DNA"/>
</dbReference>
<accession>A0A8S1UKB3</accession>
<keyword evidence="3" id="KW-1185">Reference proteome</keyword>
<feature type="region of interest" description="Disordered" evidence="1">
    <location>
        <begin position="381"/>
        <end position="579"/>
    </location>
</feature>
<sequence>MATKLKYHKSTIKLPLAQNVIPVINGISKLINQAKYMLEEQKFTSILLLAYHNTSAKAILLSKQLKQKYPKLHEITIIKTIEKFYHYEPIEEGLIDVNISQKIPSIIIKLTFNPTQQDIASPGYQRCLYDEKTQNKNPQLRELYEISYENDNNQEEHQDDELIWQQIDDDQDQYQIEDDQFAKIEDERNYKSEGDFTYYLDKQIRQHIDIYRQDHQNQIHQFIQIQSDDQNNVQLFENQQQIQFQQNDSKQLEKQEYMNYSHKFNHYTEPDDDGFEEIRLPGYKQNQIQQQQTFDDFQQQPQTNDPNNLKNIQFQQNFSPSCINEANQSKFLNNQLDDAEKVSYNSSQFKKKNYEISNEFERETTNQNNFENIDDRLNRDNIDYKNNREDRNYKNNRDKRYYQNNRDTRDNRDKRDNRDDRDYKNYRNNRGKRDNRNNRDKGDIRNNRDNRDNKNNRDNRNNRDNIDNRNNRDNRDNRDKIDNIVNRDNWDDENYNDNIYNRDHRDNNKNQDQRNYKNSRNQWDKFDNRQYKNTRDNFMDDRDSSSEDDLSDEEISEQDSNDDEELQYNSNRRKHQHNPFLHPRTIIQNEISEYKDKRKDIIFFQN</sequence>